<dbReference type="EMBL" id="CP034550">
    <property type="protein sequence ID" value="QFZ19121.1"/>
    <property type="molecule type" value="Genomic_DNA"/>
</dbReference>
<dbReference type="Proteomes" id="UP000325787">
    <property type="component" value="Chromosome"/>
</dbReference>
<dbReference type="KEGG" id="ssyi:EKG83_18230"/>
<proteinExistence type="predicted"/>
<accession>A0A5Q0GYN9</accession>
<dbReference type="RefSeq" id="WP_033434121.1">
    <property type="nucleotide sequence ID" value="NZ_CP034550.1"/>
</dbReference>
<sequence>MKNRFSRRFLVAVVATALTGVLGGLAPLYGGATGMVLAVALSLCGVPLVVLACRWQADVPTR</sequence>
<dbReference type="AlphaFoldDB" id="A0A5Q0GYN9"/>
<keyword evidence="1" id="KW-0472">Membrane</keyword>
<organism evidence="2 3">
    <name type="scientific">Saccharothrix syringae</name>
    <name type="common">Nocardiopsis syringae</name>
    <dbReference type="NCBI Taxonomy" id="103733"/>
    <lineage>
        <taxon>Bacteria</taxon>
        <taxon>Bacillati</taxon>
        <taxon>Actinomycetota</taxon>
        <taxon>Actinomycetes</taxon>
        <taxon>Pseudonocardiales</taxon>
        <taxon>Pseudonocardiaceae</taxon>
        <taxon>Saccharothrix</taxon>
    </lineage>
</organism>
<keyword evidence="3" id="KW-1185">Reference proteome</keyword>
<feature type="transmembrane region" description="Helical" evidence="1">
    <location>
        <begin position="33"/>
        <end position="53"/>
    </location>
</feature>
<keyword evidence="1" id="KW-0812">Transmembrane</keyword>
<evidence type="ECO:0000313" key="2">
    <source>
        <dbReference type="EMBL" id="QFZ19121.1"/>
    </source>
</evidence>
<protein>
    <submittedName>
        <fullName evidence="2">Uncharacterized protein</fullName>
    </submittedName>
</protein>
<reference evidence="3" key="1">
    <citation type="journal article" date="2021" name="Curr. Microbiol.">
        <title>Complete genome of nocamycin-producing strain Saccharothrix syringae NRRL B-16468 reveals the biosynthetic potential for secondary metabolites.</title>
        <authorList>
            <person name="Mo X."/>
            <person name="Yang S."/>
        </authorList>
    </citation>
    <scope>NUCLEOTIDE SEQUENCE [LARGE SCALE GENOMIC DNA]</scope>
    <source>
        <strain evidence="3">ATCC 51364 / DSM 43886 / JCM 6844 / KCTC 9398 / NBRC 14523 / NRRL B-16468 / INA 2240</strain>
    </source>
</reference>
<keyword evidence="1" id="KW-1133">Transmembrane helix</keyword>
<gene>
    <name evidence="2" type="ORF">EKG83_18230</name>
</gene>
<name>A0A5Q0GYN9_SACSY</name>
<evidence type="ECO:0000256" key="1">
    <source>
        <dbReference type="SAM" id="Phobius"/>
    </source>
</evidence>
<evidence type="ECO:0000313" key="3">
    <source>
        <dbReference type="Proteomes" id="UP000325787"/>
    </source>
</evidence>